<dbReference type="Proteomes" id="UP000504913">
    <property type="component" value="Segment"/>
</dbReference>
<dbReference type="RefSeq" id="YP_009777603.1">
    <property type="nucleotide sequence ID" value="NC_047700.1"/>
</dbReference>
<evidence type="ECO:0000313" key="3">
    <source>
        <dbReference type="Proteomes" id="UP000504913"/>
    </source>
</evidence>
<keyword evidence="3" id="KW-1185">Reference proteome</keyword>
<dbReference type="InterPro" id="IPR056410">
    <property type="entry name" value="Phage_OMP"/>
</dbReference>
<dbReference type="KEGG" id="vg:55412253"/>
<dbReference type="GeneID" id="55412253"/>
<organism evidence="2 3">
    <name type="scientific">uncultured phage_MedDCM-OCT-S37-C6</name>
    <dbReference type="NCBI Taxonomy" id="2740804"/>
    <lineage>
        <taxon>Viruses</taxon>
        <taxon>Duplodnaviria</taxon>
        <taxon>Heunggongvirae</taxon>
        <taxon>Uroviricota</taxon>
        <taxon>Caudoviricetes</taxon>
        <taxon>Autographivirales</taxon>
        <taxon>Oinezvirus</taxon>
        <taxon>Oinezvirus S37C6</taxon>
    </lineage>
</organism>
<accession>A0A6S4PD01</accession>
<evidence type="ECO:0000313" key="2">
    <source>
        <dbReference type="EMBL" id="BAQ94347.1"/>
    </source>
</evidence>
<feature type="domain" description="Cyanophage outer membrane protein-like beta-barrel" evidence="1">
    <location>
        <begin position="2"/>
        <end position="121"/>
    </location>
</feature>
<proteinExistence type="predicted"/>
<evidence type="ECO:0000259" key="1">
    <source>
        <dbReference type="Pfam" id="PF24653"/>
    </source>
</evidence>
<protein>
    <recommendedName>
        <fullName evidence="1">Cyanophage outer membrane protein-like beta-barrel domain-containing protein</fullName>
    </recommendedName>
</protein>
<reference evidence="2 3" key="1">
    <citation type="journal article" date="2013" name="PLoS Genet.">
        <title>Expanding the Marine Virosphere Using Metagenomics.</title>
        <authorList>
            <person name="Mizuno C.M."/>
            <person name="Rodriguez-Valera F."/>
            <person name="Kimes N.E."/>
            <person name="Ghai R."/>
        </authorList>
    </citation>
    <scope>NUCLEOTIDE SEQUENCE [LARGE SCALE GENOMIC DNA]</scope>
    <source>
        <strain evidence="2">UvMED-CGR-C79-MedDCM-OCT-S37-C6</strain>
    </source>
</reference>
<name>A0A6S4PD01_9CAUD</name>
<dbReference type="EMBL" id="AP013546">
    <property type="protein sequence ID" value="BAQ94347.1"/>
    <property type="molecule type" value="Genomic_DNA"/>
</dbReference>
<dbReference type="Pfam" id="PF24653">
    <property type="entry name" value="Phage_OMP"/>
    <property type="match status" value="1"/>
</dbReference>
<sequence length="121" mass="12323">MKALSVLAAAVLLAPAAHAGGNFYVNPEINSSSVGTDFVGRSIETHVGYSYAGDGWSAGGQLGPAFIQVDGADGETELSGKIYGSLDVTADGALSVYGELSAITGTGDLSTNFKKGVMWKF</sequence>